<sequence length="61" mass="7079">MKSSIIQPLKFPIKVDGLKGWGMAQQETKSLVTHNTSYSQVQEMRMCWPRNLKIKLFVTLL</sequence>
<dbReference type="Proteomes" id="UP000324222">
    <property type="component" value="Unassembled WGS sequence"/>
</dbReference>
<accession>A0A5B7CH08</accession>
<dbReference type="AlphaFoldDB" id="A0A5B7CH08"/>
<name>A0A5B7CH08_PORTR</name>
<dbReference type="EMBL" id="VSRR010000015">
    <property type="protein sequence ID" value="MPC08034.1"/>
    <property type="molecule type" value="Genomic_DNA"/>
</dbReference>
<proteinExistence type="predicted"/>
<evidence type="ECO:0000313" key="1">
    <source>
        <dbReference type="EMBL" id="MPC08034.1"/>
    </source>
</evidence>
<keyword evidence="2" id="KW-1185">Reference proteome</keyword>
<reference evidence="1 2" key="1">
    <citation type="submission" date="2019-05" db="EMBL/GenBank/DDBJ databases">
        <title>Another draft genome of Portunus trituberculatus and its Hox gene families provides insights of decapod evolution.</title>
        <authorList>
            <person name="Jeong J.-H."/>
            <person name="Song I."/>
            <person name="Kim S."/>
            <person name="Choi T."/>
            <person name="Kim D."/>
            <person name="Ryu S."/>
            <person name="Kim W."/>
        </authorList>
    </citation>
    <scope>NUCLEOTIDE SEQUENCE [LARGE SCALE GENOMIC DNA]</scope>
    <source>
        <tissue evidence="1">Muscle</tissue>
    </source>
</reference>
<protein>
    <submittedName>
        <fullName evidence="1">Uncharacterized protein</fullName>
    </submittedName>
</protein>
<organism evidence="1 2">
    <name type="scientific">Portunus trituberculatus</name>
    <name type="common">Swimming crab</name>
    <name type="synonym">Neptunus trituberculatus</name>
    <dbReference type="NCBI Taxonomy" id="210409"/>
    <lineage>
        <taxon>Eukaryota</taxon>
        <taxon>Metazoa</taxon>
        <taxon>Ecdysozoa</taxon>
        <taxon>Arthropoda</taxon>
        <taxon>Crustacea</taxon>
        <taxon>Multicrustacea</taxon>
        <taxon>Malacostraca</taxon>
        <taxon>Eumalacostraca</taxon>
        <taxon>Eucarida</taxon>
        <taxon>Decapoda</taxon>
        <taxon>Pleocyemata</taxon>
        <taxon>Brachyura</taxon>
        <taxon>Eubrachyura</taxon>
        <taxon>Portunoidea</taxon>
        <taxon>Portunidae</taxon>
        <taxon>Portuninae</taxon>
        <taxon>Portunus</taxon>
    </lineage>
</organism>
<evidence type="ECO:0000313" key="2">
    <source>
        <dbReference type="Proteomes" id="UP000324222"/>
    </source>
</evidence>
<comment type="caution">
    <text evidence="1">The sequence shown here is derived from an EMBL/GenBank/DDBJ whole genome shotgun (WGS) entry which is preliminary data.</text>
</comment>
<gene>
    <name evidence="1" type="ORF">E2C01_000606</name>
</gene>